<dbReference type="InterPro" id="IPR008756">
    <property type="entry name" value="Peptidase_M56"/>
</dbReference>
<dbReference type="Pfam" id="PF05569">
    <property type="entry name" value="Peptidase_M56"/>
    <property type="match status" value="1"/>
</dbReference>
<name>A0ABV2D3V3_9SPHN</name>
<evidence type="ECO:0000259" key="3">
    <source>
        <dbReference type="Pfam" id="PF05569"/>
    </source>
</evidence>
<keyword evidence="2" id="KW-0472">Membrane</keyword>
<reference evidence="4 5" key="1">
    <citation type="submission" date="2024-07" db="EMBL/GenBank/DDBJ databases">
        <title>Novosphingobium kalidii RD2P27.</title>
        <authorList>
            <person name="Sun J.-Q."/>
        </authorList>
    </citation>
    <scope>NUCLEOTIDE SEQUENCE [LARGE SCALE GENOMIC DNA]</scope>
    <source>
        <strain evidence="4 5">RD2P27</strain>
    </source>
</reference>
<sequence length="634" mass="68637">MIAWLTDTLIMTGALLALILLVRRPVGRWFGPGAAYALWALPMIRLFLPPLVLPESLAATRAAEALLPPAEPLAEVMPAEVLMSAPLAEAAVEPGFAMPWGTILIAVWLGGAALFLAHRVIAYRVMRRQLLADARSVGHAGEVRIVESRAVAAPVAFGVFDKVVALPRGFLATADSDASDFAITHELEHHAGKDLIANMAVQPLFALHWFNPVAWLAWRALRSDQEAACDARVMTGCTRRERERYGRLIASFAAGSKFALAAPMAGPLKGDKPIIHRLKALVRNEEAERHPLLGRSLFAASVIAVPLTATVTYAADEVAEPEAQTIVHAAPAARAAPAADAAPLLSMAFTEDPATVTTGSAKASLITIKHGLDETCADAEETAHRQTVVRHGKRFQILTPHRLSTDEIDRVVENALVRAELGQRHAERTPADVERAERFAEKQAARAERLAEQQAERAERLAEQQAARAEEHAERTERLAEQRAERAEREAERAERQAEQEAERAERLAERSVAAAGRTARIALAGAPKVEQSFSSDGKVQTLRFVTRFADGRPALTRTMVIDGTCAADRQVRSDGKRAVTRVCTGASDTTRHIAAAFAQARASIVNAPISAPLRAEILSELGRDMAHARARLD</sequence>
<feature type="region of interest" description="Disordered" evidence="1">
    <location>
        <begin position="444"/>
        <end position="512"/>
    </location>
</feature>
<protein>
    <submittedName>
        <fullName evidence="4">M56 family metallopeptidase</fullName>
    </submittedName>
</protein>
<evidence type="ECO:0000256" key="1">
    <source>
        <dbReference type="SAM" id="MobiDB-lite"/>
    </source>
</evidence>
<keyword evidence="5" id="KW-1185">Reference proteome</keyword>
<feature type="transmembrane region" description="Helical" evidence="2">
    <location>
        <begin position="6"/>
        <end position="22"/>
    </location>
</feature>
<feature type="transmembrane region" description="Helical" evidence="2">
    <location>
        <begin position="29"/>
        <end position="48"/>
    </location>
</feature>
<dbReference type="Proteomes" id="UP001548713">
    <property type="component" value="Unassembled WGS sequence"/>
</dbReference>
<dbReference type="PANTHER" id="PTHR34978:SF3">
    <property type="entry name" value="SLR0241 PROTEIN"/>
    <property type="match status" value="1"/>
</dbReference>
<keyword evidence="2" id="KW-0812">Transmembrane</keyword>
<feature type="transmembrane region" description="Helical" evidence="2">
    <location>
        <begin position="97"/>
        <end position="117"/>
    </location>
</feature>
<evidence type="ECO:0000313" key="5">
    <source>
        <dbReference type="Proteomes" id="UP001548713"/>
    </source>
</evidence>
<feature type="domain" description="Peptidase M56" evidence="3">
    <location>
        <begin position="7"/>
        <end position="281"/>
    </location>
</feature>
<dbReference type="CDD" id="cd07341">
    <property type="entry name" value="M56_BlaR1_MecR1_like"/>
    <property type="match status" value="1"/>
</dbReference>
<evidence type="ECO:0000313" key="4">
    <source>
        <dbReference type="EMBL" id="MET1756545.1"/>
    </source>
</evidence>
<comment type="caution">
    <text evidence="4">The sequence shown here is derived from an EMBL/GenBank/DDBJ whole genome shotgun (WGS) entry which is preliminary data.</text>
</comment>
<feature type="compositionally biased region" description="Basic and acidic residues" evidence="1">
    <location>
        <begin position="444"/>
        <end position="510"/>
    </location>
</feature>
<accession>A0ABV2D3V3</accession>
<dbReference type="EMBL" id="JBEWLY010000023">
    <property type="protein sequence ID" value="MET1756545.1"/>
    <property type="molecule type" value="Genomic_DNA"/>
</dbReference>
<dbReference type="InterPro" id="IPR052173">
    <property type="entry name" value="Beta-lactam_resp_regulator"/>
</dbReference>
<evidence type="ECO:0000256" key="2">
    <source>
        <dbReference type="SAM" id="Phobius"/>
    </source>
</evidence>
<proteinExistence type="predicted"/>
<keyword evidence="2" id="KW-1133">Transmembrane helix</keyword>
<dbReference type="PANTHER" id="PTHR34978">
    <property type="entry name" value="POSSIBLE SENSOR-TRANSDUCER PROTEIN BLAR"/>
    <property type="match status" value="1"/>
</dbReference>
<gene>
    <name evidence="4" type="ORF">ABVV53_13965</name>
</gene>
<dbReference type="RefSeq" id="WP_353985035.1">
    <property type="nucleotide sequence ID" value="NZ_JBEWLY010000023.1"/>
</dbReference>
<organism evidence="4 5">
    <name type="scientific">Novosphingobium kalidii</name>
    <dbReference type="NCBI Taxonomy" id="3230299"/>
    <lineage>
        <taxon>Bacteria</taxon>
        <taxon>Pseudomonadati</taxon>
        <taxon>Pseudomonadota</taxon>
        <taxon>Alphaproteobacteria</taxon>
        <taxon>Sphingomonadales</taxon>
        <taxon>Sphingomonadaceae</taxon>
        <taxon>Novosphingobium</taxon>
    </lineage>
</organism>
<feature type="transmembrane region" description="Helical" evidence="2">
    <location>
        <begin position="248"/>
        <end position="268"/>
    </location>
</feature>